<evidence type="ECO:0000313" key="1">
    <source>
        <dbReference type="EMBL" id="KAE8244819.1"/>
    </source>
</evidence>
<name>A0A177TWV4_9BASI</name>
<organism evidence="1 2">
    <name type="scientific">Tilletia indica</name>
    <dbReference type="NCBI Taxonomy" id="43049"/>
    <lineage>
        <taxon>Eukaryota</taxon>
        <taxon>Fungi</taxon>
        <taxon>Dikarya</taxon>
        <taxon>Basidiomycota</taxon>
        <taxon>Ustilaginomycotina</taxon>
        <taxon>Exobasidiomycetes</taxon>
        <taxon>Tilletiales</taxon>
        <taxon>Tilletiaceae</taxon>
        <taxon>Tilletia</taxon>
    </lineage>
</organism>
<comment type="caution">
    <text evidence="1">The sequence shown here is derived from an EMBL/GenBank/DDBJ whole genome shotgun (WGS) entry which is preliminary data.</text>
</comment>
<sequence length="101" mass="11028">MPDRLINSPATAPMDRKRAAASSLFVPFAFIDLEQVTVRSLVFHFSNTRIKLSSIRLCSSYSSCIRLRIALVLPLLSLSSAALLVRTISSSTSSPSNTISR</sequence>
<proteinExistence type="predicted"/>
<accession>A0A177TWV4</accession>
<reference evidence="1" key="1">
    <citation type="submission" date="2016-04" db="EMBL/GenBank/DDBJ databases">
        <authorList>
            <person name="Nguyen H.D."/>
            <person name="Samba Siva P."/>
            <person name="Cullis J."/>
            <person name="Levesque C.A."/>
            <person name="Hambleton S."/>
        </authorList>
    </citation>
    <scope>NUCLEOTIDE SEQUENCE</scope>
    <source>
        <strain evidence="1">DAOMC 236416</strain>
    </source>
</reference>
<reference evidence="1" key="2">
    <citation type="journal article" date="2019" name="IMA Fungus">
        <title>Genome sequencing and comparison of five Tilletia species to identify candidate genes for the detection of regulated species infecting wheat.</title>
        <authorList>
            <person name="Nguyen H.D.T."/>
            <person name="Sultana T."/>
            <person name="Kesanakurti P."/>
            <person name="Hambleton S."/>
        </authorList>
    </citation>
    <scope>NUCLEOTIDE SEQUENCE</scope>
    <source>
        <strain evidence="1">DAOMC 236416</strain>
    </source>
</reference>
<protein>
    <submittedName>
        <fullName evidence="1">Uncharacterized protein</fullName>
    </submittedName>
</protein>
<keyword evidence="2" id="KW-1185">Reference proteome</keyword>
<dbReference type="AlphaFoldDB" id="A0A177TWV4"/>
<dbReference type="Proteomes" id="UP000077521">
    <property type="component" value="Unassembled WGS sequence"/>
</dbReference>
<evidence type="ECO:0000313" key="2">
    <source>
        <dbReference type="Proteomes" id="UP000077521"/>
    </source>
</evidence>
<dbReference type="EMBL" id="LWDF02000567">
    <property type="protein sequence ID" value="KAE8244819.1"/>
    <property type="molecule type" value="Genomic_DNA"/>
</dbReference>
<gene>
    <name evidence="1" type="ORF">A4X13_0g6228</name>
</gene>